<evidence type="ECO:0000313" key="1">
    <source>
        <dbReference type="EMBL" id="MBX56382.1"/>
    </source>
</evidence>
<proteinExistence type="predicted"/>
<sequence length="26" mass="2942">MRACSSPVLLYSGFNSYDPWLVPLLL</sequence>
<reference evidence="1" key="1">
    <citation type="submission" date="2018-02" db="EMBL/GenBank/DDBJ databases">
        <title>Rhizophora mucronata_Transcriptome.</title>
        <authorList>
            <person name="Meera S.P."/>
            <person name="Sreeshan A."/>
            <person name="Augustine A."/>
        </authorList>
    </citation>
    <scope>NUCLEOTIDE SEQUENCE</scope>
    <source>
        <tissue evidence="1">Leaf</tissue>
    </source>
</reference>
<dbReference type="AlphaFoldDB" id="A0A2P2PNQ5"/>
<protein>
    <submittedName>
        <fullName evidence="1">General transcription factor IIF subunit 2 isoform X2</fullName>
    </submittedName>
</protein>
<organism evidence="1">
    <name type="scientific">Rhizophora mucronata</name>
    <name type="common">Asiatic mangrove</name>
    <dbReference type="NCBI Taxonomy" id="61149"/>
    <lineage>
        <taxon>Eukaryota</taxon>
        <taxon>Viridiplantae</taxon>
        <taxon>Streptophyta</taxon>
        <taxon>Embryophyta</taxon>
        <taxon>Tracheophyta</taxon>
        <taxon>Spermatophyta</taxon>
        <taxon>Magnoliopsida</taxon>
        <taxon>eudicotyledons</taxon>
        <taxon>Gunneridae</taxon>
        <taxon>Pentapetalae</taxon>
        <taxon>rosids</taxon>
        <taxon>fabids</taxon>
        <taxon>Malpighiales</taxon>
        <taxon>Rhizophoraceae</taxon>
        <taxon>Rhizophora</taxon>
    </lineage>
</organism>
<dbReference type="EMBL" id="GGEC01075898">
    <property type="protein sequence ID" value="MBX56382.1"/>
    <property type="molecule type" value="Transcribed_RNA"/>
</dbReference>
<name>A0A2P2PNQ5_RHIMU</name>
<accession>A0A2P2PNQ5</accession>